<feature type="domain" description="MacB-like periplasmic core" evidence="9">
    <location>
        <begin position="440"/>
        <end position="653"/>
    </location>
</feature>
<sequence length="812" mass="87263">MKPSDFRIGWRLLLRQPFHAIVEIIGLATGFAVCFLLLGFVAYSFSYDSDVPQRERVFIIKHRLNFIPQPQWMEYTPFALREVALRSGVALEASAWWPRQTTLQLQGRLQELEVTAVDPAFQSISGLQALAGDLHAALSQPDGLAVTRQTARRLFGDAEPLGRTIEINRQALQVRAVLADRPANSTLQFNALVGVGSALWPQKEREDALANWMGIGGRIYIKTAPGVSPQALQRVLQDAIDRAPWANLATPEMKAALGQRKMVDIGLGPLADAYFDRSVANTMGTGPRGDLRVVLALGATGLLILFLAVVNYINLATVRSVRRQREIAVRRVLGASTHQLLTQFMAEAMLLSVAAAALGVLLAWLLLPLASDLLERRLDGMFTPMAIGLCLLSGAVVGAAAGVYPGWLARGVDMGGTLAQRSGETAGGAWLRRSLTAVQFGVAMSMGSVALAILWQTQFAAAAPPGFDPAPLLVVEMKDNLRDSPAARSLRDAIAQLPGVAGVADSRDVPGRDDGTGTHGSDSVKRVDGTSASLSVYFVGADFFNVYGLKPQAGRLFDPRIETANSNGDGEQNVVLNQAAVQALGWPSAQQAVGQRIDGTQFRIAGVAPDLRWETLRDPVRPTMYQIARDNELLTVRMRADGMRSRAALEQDIAAAWSRYFPGSEPTIRGAGGYYAQAYADDVRMARLLACATAVVFALAAFGMYVLAAHSVQRRSREIVLRKLHGAGNGAIAALVSREFVLLTAVAGAVGLPLAWIAIERYLAGYTARTPLSGWAPATALAFALLVVAVATLRHTLTAMRIAPAQVLRDQA</sequence>
<keyword evidence="4 7" id="KW-1133">Transmembrane helix</keyword>
<protein>
    <submittedName>
        <fullName evidence="10">FtsX-like permease family protein</fullName>
    </submittedName>
</protein>
<dbReference type="EMBL" id="WHUG01000003">
    <property type="protein sequence ID" value="MQA38447.1"/>
    <property type="molecule type" value="Genomic_DNA"/>
</dbReference>
<feature type="transmembrane region" description="Helical" evidence="7">
    <location>
        <begin position="348"/>
        <end position="366"/>
    </location>
</feature>
<dbReference type="Pfam" id="PF02687">
    <property type="entry name" value="FtsX"/>
    <property type="match status" value="2"/>
</dbReference>
<feature type="compositionally biased region" description="Basic and acidic residues" evidence="6">
    <location>
        <begin position="505"/>
        <end position="525"/>
    </location>
</feature>
<evidence type="ECO:0000256" key="6">
    <source>
        <dbReference type="SAM" id="MobiDB-lite"/>
    </source>
</evidence>
<evidence type="ECO:0000256" key="1">
    <source>
        <dbReference type="ARBA" id="ARBA00004651"/>
    </source>
</evidence>
<organism evidence="10 11">
    <name type="scientific">Rugamonas aquatica</name>
    <dbReference type="NCBI Taxonomy" id="2743357"/>
    <lineage>
        <taxon>Bacteria</taxon>
        <taxon>Pseudomonadati</taxon>
        <taxon>Pseudomonadota</taxon>
        <taxon>Betaproteobacteria</taxon>
        <taxon>Burkholderiales</taxon>
        <taxon>Oxalobacteraceae</taxon>
        <taxon>Telluria group</taxon>
        <taxon>Rugamonas</taxon>
    </lineage>
</organism>
<name>A0A6A7N0C0_9BURK</name>
<dbReference type="GO" id="GO:0005886">
    <property type="term" value="C:plasma membrane"/>
    <property type="evidence" value="ECO:0007669"/>
    <property type="project" value="UniProtKB-SubCell"/>
</dbReference>
<feature type="transmembrane region" description="Helical" evidence="7">
    <location>
        <begin position="685"/>
        <end position="708"/>
    </location>
</feature>
<dbReference type="GO" id="GO:0022857">
    <property type="term" value="F:transmembrane transporter activity"/>
    <property type="evidence" value="ECO:0007669"/>
    <property type="project" value="TreeGrafter"/>
</dbReference>
<feature type="transmembrane region" description="Helical" evidence="7">
    <location>
        <begin position="774"/>
        <end position="793"/>
    </location>
</feature>
<dbReference type="Proteomes" id="UP000440498">
    <property type="component" value="Unassembled WGS sequence"/>
</dbReference>
<dbReference type="PANTHER" id="PTHR30572">
    <property type="entry name" value="MEMBRANE COMPONENT OF TRANSPORTER-RELATED"/>
    <property type="match status" value="1"/>
</dbReference>
<evidence type="ECO:0000259" key="9">
    <source>
        <dbReference type="Pfam" id="PF12704"/>
    </source>
</evidence>
<keyword evidence="2" id="KW-1003">Cell membrane</keyword>
<keyword evidence="5 7" id="KW-0472">Membrane</keyword>
<evidence type="ECO:0000256" key="3">
    <source>
        <dbReference type="ARBA" id="ARBA00022692"/>
    </source>
</evidence>
<feature type="domain" description="ABC3 transporter permease C-terminal" evidence="8">
    <location>
        <begin position="301"/>
        <end position="411"/>
    </location>
</feature>
<proteinExistence type="predicted"/>
<evidence type="ECO:0000313" key="11">
    <source>
        <dbReference type="Proteomes" id="UP000440498"/>
    </source>
</evidence>
<feature type="transmembrane region" description="Helical" evidence="7">
    <location>
        <begin position="21"/>
        <end position="45"/>
    </location>
</feature>
<dbReference type="RefSeq" id="WP_152837820.1">
    <property type="nucleotide sequence ID" value="NZ_WHUG01000003.1"/>
</dbReference>
<dbReference type="AlphaFoldDB" id="A0A6A7N0C0"/>
<gene>
    <name evidence="10" type="ORF">GEV02_09825</name>
</gene>
<comment type="subcellular location">
    <subcellularLocation>
        <location evidence="1">Cell membrane</location>
        <topology evidence="1">Multi-pass membrane protein</topology>
    </subcellularLocation>
</comment>
<feature type="region of interest" description="Disordered" evidence="6">
    <location>
        <begin position="501"/>
        <end position="525"/>
    </location>
</feature>
<dbReference type="PANTHER" id="PTHR30572:SF18">
    <property type="entry name" value="ABC-TYPE MACROLIDE FAMILY EXPORT SYSTEM PERMEASE COMPONENT 2"/>
    <property type="match status" value="1"/>
</dbReference>
<comment type="caution">
    <text evidence="10">The sequence shown here is derived from an EMBL/GenBank/DDBJ whole genome shotgun (WGS) entry which is preliminary data.</text>
</comment>
<dbReference type="InterPro" id="IPR050250">
    <property type="entry name" value="Macrolide_Exporter_MacB"/>
</dbReference>
<accession>A0A6A7N0C0</accession>
<evidence type="ECO:0000256" key="2">
    <source>
        <dbReference type="ARBA" id="ARBA00022475"/>
    </source>
</evidence>
<feature type="transmembrane region" description="Helical" evidence="7">
    <location>
        <begin position="293"/>
        <end position="315"/>
    </location>
</feature>
<feature type="domain" description="ABC3 transporter permease C-terminal" evidence="8">
    <location>
        <begin position="692"/>
        <end position="797"/>
    </location>
</feature>
<evidence type="ECO:0000259" key="8">
    <source>
        <dbReference type="Pfam" id="PF02687"/>
    </source>
</evidence>
<keyword evidence="11" id="KW-1185">Reference proteome</keyword>
<dbReference type="InterPro" id="IPR003838">
    <property type="entry name" value="ABC3_permease_C"/>
</dbReference>
<keyword evidence="3 7" id="KW-0812">Transmembrane</keyword>
<dbReference type="Pfam" id="PF12704">
    <property type="entry name" value="MacB_PCD"/>
    <property type="match status" value="2"/>
</dbReference>
<evidence type="ECO:0000313" key="10">
    <source>
        <dbReference type="EMBL" id="MQA38447.1"/>
    </source>
</evidence>
<feature type="domain" description="MacB-like periplasmic core" evidence="9">
    <location>
        <begin position="24"/>
        <end position="238"/>
    </location>
</feature>
<evidence type="ECO:0000256" key="7">
    <source>
        <dbReference type="SAM" id="Phobius"/>
    </source>
</evidence>
<feature type="transmembrane region" description="Helical" evidence="7">
    <location>
        <begin position="430"/>
        <end position="455"/>
    </location>
</feature>
<feature type="transmembrane region" description="Helical" evidence="7">
    <location>
        <begin position="386"/>
        <end position="409"/>
    </location>
</feature>
<evidence type="ECO:0000256" key="5">
    <source>
        <dbReference type="ARBA" id="ARBA00023136"/>
    </source>
</evidence>
<feature type="transmembrane region" description="Helical" evidence="7">
    <location>
        <begin position="740"/>
        <end position="759"/>
    </location>
</feature>
<evidence type="ECO:0000256" key="4">
    <source>
        <dbReference type="ARBA" id="ARBA00022989"/>
    </source>
</evidence>
<reference evidence="10 11" key="1">
    <citation type="submission" date="2019-10" db="EMBL/GenBank/DDBJ databases">
        <title>Two novel species isolated from a subtropical stream in China.</title>
        <authorList>
            <person name="Lu H."/>
        </authorList>
    </citation>
    <scope>NUCLEOTIDE SEQUENCE [LARGE SCALE GENOMIC DNA]</scope>
    <source>
        <strain evidence="10 11">FT29W</strain>
    </source>
</reference>
<dbReference type="InterPro" id="IPR025857">
    <property type="entry name" value="MacB_PCD"/>
</dbReference>